<protein>
    <submittedName>
        <fullName evidence="4">Uncharacterized membrane protein</fullName>
    </submittedName>
</protein>
<dbReference type="EMBL" id="FRBX01000001">
    <property type="protein sequence ID" value="SHL26391.1"/>
    <property type="molecule type" value="Genomic_DNA"/>
</dbReference>
<keyword evidence="5" id="KW-1185">Reference proteome</keyword>
<dbReference type="PANTHER" id="PTHR40407">
    <property type="entry name" value="MEMBRANE PROTEIN-LIKE PROTEIN"/>
    <property type="match status" value="1"/>
</dbReference>
<keyword evidence="1" id="KW-1133">Transmembrane helix</keyword>
<feature type="transmembrane region" description="Helical" evidence="1">
    <location>
        <begin position="90"/>
        <end position="108"/>
    </location>
</feature>
<name>A0AB36P110_9FLAO</name>
<dbReference type="PANTHER" id="PTHR40407:SF1">
    <property type="entry name" value="HEPARAN-ALPHA-GLUCOSAMINIDE N-ACETYLTRANSFERASE CATALYTIC DOMAIN-CONTAINING PROTEIN"/>
    <property type="match status" value="1"/>
</dbReference>
<keyword evidence="1" id="KW-0472">Membrane</keyword>
<feature type="transmembrane region" description="Helical" evidence="1">
    <location>
        <begin position="267"/>
        <end position="284"/>
    </location>
</feature>
<dbReference type="RefSeq" id="WP_073393033.1">
    <property type="nucleotide sequence ID" value="NZ_FRBX01000001.1"/>
</dbReference>
<dbReference type="Proteomes" id="UP000198431">
    <property type="component" value="Unassembled WGS sequence"/>
</dbReference>
<gene>
    <name evidence="3" type="ORF">B0A72_11880</name>
    <name evidence="4" type="ORF">SAMN05444387_0171</name>
</gene>
<evidence type="ECO:0000259" key="2">
    <source>
        <dbReference type="Pfam" id="PF07786"/>
    </source>
</evidence>
<feature type="transmembrane region" description="Helical" evidence="1">
    <location>
        <begin position="218"/>
        <end position="239"/>
    </location>
</feature>
<dbReference type="EMBL" id="MUHB01000009">
    <property type="protein sequence ID" value="OXB04670.1"/>
    <property type="molecule type" value="Genomic_DNA"/>
</dbReference>
<dbReference type="InterPro" id="IPR012429">
    <property type="entry name" value="HGSNAT_cat"/>
</dbReference>
<evidence type="ECO:0000313" key="5">
    <source>
        <dbReference type="Proteomes" id="UP000184216"/>
    </source>
</evidence>
<reference evidence="3 6" key="1">
    <citation type="submission" date="2016-11" db="EMBL/GenBank/DDBJ databases">
        <title>Whole genomes of Flavobacteriaceae.</title>
        <authorList>
            <person name="Stine C."/>
            <person name="Li C."/>
            <person name="Tadesse D."/>
        </authorList>
    </citation>
    <scope>NUCLEOTIDE SEQUENCE [LARGE SCALE GENOMIC DNA]</scope>
    <source>
        <strain evidence="3 6">ATCC 19366</strain>
    </source>
</reference>
<feature type="domain" description="Heparan-alpha-glucosaminide N-acetyltransferase catalytic" evidence="2">
    <location>
        <begin position="3"/>
        <end position="219"/>
    </location>
</feature>
<feature type="transmembrane region" description="Helical" evidence="1">
    <location>
        <begin position="139"/>
        <end position="159"/>
    </location>
</feature>
<accession>A0AB36P110</accession>
<evidence type="ECO:0000313" key="4">
    <source>
        <dbReference type="EMBL" id="SHL26391.1"/>
    </source>
</evidence>
<dbReference type="Proteomes" id="UP000184216">
    <property type="component" value="Unassembled WGS sequence"/>
</dbReference>
<proteinExistence type="predicted"/>
<feature type="transmembrane region" description="Helical" evidence="1">
    <location>
        <begin position="347"/>
        <end position="366"/>
    </location>
</feature>
<evidence type="ECO:0000256" key="1">
    <source>
        <dbReference type="SAM" id="Phobius"/>
    </source>
</evidence>
<organism evidence="3 6">
    <name type="scientific">Flavobacterium pectinovorum</name>
    <dbReference type="NCBI Taxonomy" id="29533"/>
    <lineage>
        <taxon>Bacteria</taxon>
        <taxon>Pseudomonadati</taxon>
        <taxon>Bacteroidota</taxon>
        <taxon>Flavobacteriia</taxon>
        <taxon>Flavobacteriales</taxon>
        <taxon>Flavobacteriaceae</taxon>
        <taxon>Flavobacterium</taxon>
    </lineage>
</organism>
<evidence type="ECO:0000313" key="6">
    <source>
        <dbReference type="Proteomes" id="UP000198431"/>
    </source>
</evidence>
<feature type="transmembrane region" description="Helical" evidence="1">
    <location>
        <begin position="171"/>
        <end position="197"/>
    </location>
</feature>
<reference evidence="4 5" key="2">
    <citation type="submission" date="2016-11" db="EMBL/GenBank/DDBJ databases">
        <authorList>
            <person name="Varghese N."/>
            <person name="Submissions S."/>
        </authorList>
    </citation>
    <scope>NUCLEOTIDE SEQUENCE [LARGE SCALE GENOMIC DNA]</scope>
    <source>
        <strain evidence="4 5">DSM 6368</strain>
    </source>
</reference>
<feature type="transmembrane region" description="Helical" evidence="1">
    <location>
        <begin position="51"/>
        <end position="70"/>
    </location>
</feature>
<feature type="transmembrane region" description="Helical" evidence="1">
    <location>
        <begin position="304"/>
        <end position="327"/>
    </location>
</feature>
<dbReference type="AlphaFoldDB" id="A0AB36P110"/>
<sequence>MKRENSIDIVRGIVMIIMALDHVRDLMHVDAITQNPTDLATTTPLLFFTRWITHLCAPTFVFLAGTSVYLSLKSKNNVQEVRQHLIKRGFWLIFLEFTVVNFGLFFDIGFHTLLFQVIATIGFGFVILGLLLKIPAKQLGITGLIIIFCHNLLPLIPFAEGSVLKAVLTPFFSPIAVPLFAGKVFVMGYPPIPWLGIMLTGFGFGRYFEMVKEERKKVFIKFGFGALVLFIMLRFINIYGDPALWTSQKDAVFTFLSFMNVTKYPPSLLYCLVTLGIMLLLLAFADQFNNGIKKVTAVYGKVPLFYFIIHFYLIHTITLIMLFAQGFNWSQLEFATGTFGRPKNIESGLPLWGIYLIWISIVVILYKPCIWYGDYKAKKTNWWLRYI</sequence>
<keyword evidence="1" id="KW-0812">Transmembrane</keyword>
<dbReference type="Pfam" id="PF07786">
    <property type="entry name" value="HGSNAT_cat"/>
    <property type="match status" value="1"/>
</dbReference>
<evidence type="ECO:0000313" key="3">
    <source>
        <dbReference type="EMBL" id="OXB04670.1"/>
    </source>
</evidence>
<comment type="caution">
    <text evidence="3">The sequence shown here is derived from an EMBL/GenBank/DDBJ whole genome shotgun (WGS) entry which is preliminary data.</text>
</comment>
<feature type="transmembrane region" description="Helical" evidence="1">
    <location>
        <begin position="114"/>
        <end position="132"/>
    </location>
</feature>